<keyword evidence="2" id="KW-1185">Reference proteome</keyword>
<dbReference type="OrthoDB" id="1846398at2"/>
<dbReference type="RefSeq" id="WP_073291776.1">
    <property type="nucleotide sequence ID" value="NZ_FRCP01000030.1"/>
</dbReference>
<name>A0A1M7NJ72_9FIRM</name>
<dbReference type="EMBL" id="FRCP01000030">
    <property type="protein sequence ID" value="SHN03844.1"/>
    <property type="molecule type" value="Genomic_DNA"/>
</dbReference>
<reference evidence="1 2" key="1">
    <citation type="submission" date="2016-11" db="EMBL/GenBank/DDBJ databases">
        <authorList>
            <person name="Jaros S."/>
            <person name="Januszkiewicz K."/>
            <person name="Wedrychowicz H."/>
        </authorList>
    </citation>
    <scope>NUCLEOTIDE SEQUENCE [LARGE SCALE GENOMIC DNA]</scope>
    <source>
        <strain evidence="1 2">DSM 15930</strain>
    </source>
</reference>
<accession>A0A1M7NJ72</accession>
<proteinExistence type="predicted"/>
<protein>
    <submittedName>
        <fullName evidence="1">Minor capsid protein</fullName>
    </submittedName>
</protein>
<evidence type="ECO:0000313" key="2">
    <source>
        <dbReference type="Proteomes" id="UP000184038"/>
    </source>
</evidence>
<evidence type="ECO:0000313" key="1">
    <source>
        <dbReference type="EMBL" id="SHN03844.1"/>
    </source>
</evidence>
<dbReference type="STRING" id="1120996.SAMN02746066_04548"/>
<sequence>MRFDAHLDMKPTAEMLKSHGLVEGGEIQKFVDSECLRVMSHYTPMLSGMMEKSATAGTVIGSGTIEYNSPYARFQYYGNVMIYEPTGSTWAPLGGKKVVTDRNLVHNTSRHPKAGPFWFDRAMQDHKEEILQGAQEIASRG</sequence>
<dbReference type="Proteomes" id="UP000184038">
    <property type="component" value="Unassembled WGS sequence"/>
</dbReference>
<dbReference type="AlphaFoldDB" id="A0A1M7NJ72"/>
<gene>
    <name evidence="1" type="ORF">SAMN02746066_04548</name>
</gene>
<organism evidence="1 2">
    <name type="scientific">Anaerosporobacter mobilis DSM 15930</name>
    <dbReference type="NCBI Taxonomy" id="1120996"/>
    <lineage>
        <taxon>Bacteria</taxon>
        <taxon>Bacillati</taxon>
        <taxon>Bacillota</taxon>
        <taxon>Clostridia</taxon>
        <taxon>Lachnospirales</taxon>
        <taxon>Lachnospiraceae</taxon>
        <taxon>Anaerosporobacter</taxon>
    </lineage>
</organism>